<evidence type="ECO:0000256" key="17">
    <source>
        <dbReference type="ARBA" id="ARBA00081060"/>
    </source>
</evidence>
<evidence type="ECO:0000256" key="11">
    <source>
        <dbReference type="ARBA" id="ARBA00051769"/>
    </source>
</evidence>
<dbReference type="EC" id="4.3.1.17" evidence="3"/>
<keyword evidence="4" id="KW-0663">Pyridoxal phosphate</keyword>
<evidence type="ECO:0000256" key="1">
    <source>
        <dbReference type="ARBA" id="ARBA00001933"/>
    </source>
</evidence>
<dbReference type="InterPro" id="IPR001926">
    <property type="entry name" value="TrpB-like_PALP"/>
</dbReference>
<dbReference type="AlphaFoldDB" id="A0A0V0RIN1"/>
<evidence type="ECO:0000313" key="20">
    <source>
        <dbReference type="EMBL" id="KRX14345.1"/>
    </source>
</evidence>
<comment type="catalytic activity">
    <reaction evidence="11">
        <text>L-serine = D-serine</text>
        <dbReference type="Rhea" id="RHEA:10980"/>
        <dbReference type="ChEBI" id="CHEBI:33384"/>
        <dbReference type="ChEBI" id="CHEBI:35247"/>
        <dbReference type="EC" id="5.1.1.18"/>
    </reaction>
</comment>
<dbReference type="STRING" id="6336.A0A0V0RIN1"/>
<evidence type="ECO:0000256" key="4">
    <source>
        <dbReference type="ARBA" id="ARBA00022898"/>
    </source>
</evidence>
<comment type="cofactor">
    <cofactor evidence="1">
        <name>pyridoxal 5'-phosphate</name>
        <dbReference type="ChEBI" id="CHEBI:597326"/>
    </cofactor>
</comment>
<dbReference type="GO" id="GO:0005524">
    <property type="term" value="F:ATP binding"/>
    <property type="evidence" value="ECO:0007669"/>
    <property type="project" value="UniProtKB-ARBA"/>
</dbReference>
<dbReference type="InterPro" id="IPR036052">
    <property type="entry name" value="TrpB-like_PALP_sf"/>
</dbReference>
<dbReference type="GO" id="GO:0009097">
    <property type="term" value="P:isoleucine biosynthetic process"/>
    <property type="evidence" value="ECO:0007669"/>
    <property type="project" value="TreeGrafter"/>
</dbReference>
<dbReference type="Pfam" id="PF00291">
    <property type="entry name" value="PALP"/>
    <property type="match status" value="1"/>
</dbReference>
<dbReference type="InterPro" id="IPR050147">
    <property type="entry name" value="Ser/Thr_Dehydratase"/>
</dbReference>
<dbReference type="PANTHER" id="PTHR48078">
    <property type="entry name" value="THREONINE DEHYDRATASE, MITOCHONDRIAL-RELATED"/>
    <property type="match status" value="1"/>
</dbReference>
<dbReference type="EMBL" id="JYDL01000163">
    <property type="protein sequence ID" value="KRX14345.1"/>
    <property type="molecule type" value="Genomic_DNA"/>
</dbReference>
<comment type="function">
    <text evidence="12">Catalyzes the synthesis of D-serine from L-serine. D-serine is a key coagonist with glutamate at NMDA receptors. Has dehydratase activity towards both L-serine and D-serine.</text>
</comment>
<evidence type="ECO:0000256" key="15">
    <source>
        <dbReference type="ARBA" id="ARBA00070760"/>
    </source>
</evidence>
<evidence type="ECO:0000256" key="13">
    <source>
        <dbReference type="ARBA" id="ARBA00066349"/>
    </source>
</evidence>
<evidence type="ECO:0000256" key="2">
    <source>
        <dbReference type="ARBA" id="ARBA00010869"/>
    </source>
</evidence>
<evidence type="ECO:0000313" key="21">
    <source>
        <dbReference type="Proteomes" id="UP000054630"/>
    </source>
</evidence>
<dbReference type="GO" id="GO:0004794">
    <property type="term" value="F:threonine deaminase activity"/>
    <property type="evidence" value="ECO:0007669"/>
    <property type="project" value="TreeGrafter"/>
</dbReference>
<dbReference type="GO" id="GO:0030378">
    <property type="term" value="F:serine racemase activity"/>
    <property type="evidence" value="ECO:0007669"/>
    <property type="project" value="UniProtKB-EC"/>
</dbReference>
<evidence type="ECO:0000256" key="18">
    <source>
        <dbReference type="ARBA" id="ARBA00081761"/>
    </source>
</evidence>
<dbReference type="GO" id="GO:0070178">
    <property type="term" value="P:D-serine metabolic process"/>
    <property type="evidence" value="ECO:0007669"/>
    <property type="project" value="UniProtKB-ARBA"/>
</dbReference>
<comment type="caution">
    <text evidence="20">The sequence shown here is derived from an EMBL/GenBank/DDBJ whole genome shotgun (WGS) entry which is preliminary data.</text>
</comment>
<comment type="catalytic activity">
    <reaction evidence="9">
        <text>L-serine = pyruvate + NH4(+)</text>
        <dbReference type="Rhea" id="RHEA:19169"/>
        <dbReference type="ChEBI" id="CHEBI:15361"/>
        <dbReference type="ChEBI" id="CHEBI:28938"/>
        <dbReference type="ChEBI" id="CHEBI:33384"/>
        <dbReference type="EC" id="4.3.1.17"/>
    </reaction>
</comment>
<comment type="similarity">
    <text evidence="2">Belongs to the serine/threonine dehydratase family.</text>
</comment>
<protein>
    <recommendedName>
        <fullName evidence="15">Serine racemase</fullName>
        <ecNumber evidence="3">4.3.1.17</ecNumber>
        <ecNumber evidence="13">4.3.1.18</ecNumber>
        <ecNumber evidence="14">5.1.1.18</ecNumber>
    </recommendedName>
    <alternativeName>
        <fullName evidence="16">D-serine ammonia-lyase</fullName>
    </alternativeName>
    <alternativeName>
        <fullName evidence="18">D-serine dehydratase</fullName>
    </alternativeName>
    <alternativeName>
        <fullName evidence="17">L-serine ammonia-lyase</fullName>
    </alternativeName>
    <alternativeName>
        <fullName evidence="7">L-serine deaminase</fullName>
    </alternativeName>
    <alternativeName>
        <fullName evidence="6">L-serine dehydratase</fullName>
    </alternativeName>
    <alternativeName>
        <fullName evidence="8">L-threonine dehydratase</fullName>
    </alternativeName>
</protein>
<reference evidence="20 21" key="1">
    <citation type="submission" date="2015-01" db="EMBL/GenBank/DDBJ databases">
        <title>Evolution of Trichinella species and genotypes.</title>
        <authorList>
            <person name="Korhonen P.K."/>
            <person name="Edoardo P."/>
            <person name="Giuseppe L.R."/>
            <person name="Gasser R.B."/>
        </authorList>
    </citation>
    <scope>NUCLEOTIDE SEQUENCE [LARGE SCALE GENOMIC DNA]</scope>
    <source>
        <strain evidence="20">ISS37</strain>
    </source>
</reference>
<keyword evidence="5" id="KW-0456">Lyase</keyword>
<dbReference type="GO" id="GO:0003941">
    <property type="term" value="F:L-serine ammonia-lyase activity"/>
    <property type="evidence" value="ECO:0007669"/>
    <property type="project" value="UniProtKB-EC"/>
</dbReference>
<comment type="catalytic activity">
    <reaction evidence="10">
        <text>D-serine = pyruvate + NH4(+)</text>
        <dbReference type="Rhea" id="RHEA:13977"/>
        <dbReference type="ChEBI" id="CHEBI:15361"/>
        <dbReference type="ChEBI" id="CHEBI:28938"/>
        <dbReference type="ChEBI" id="CHEBI:35247"/>
        <dbReference type="EC" id="4.3.1.18"/>
    </reaction>
</comment>
<evidence type="ECO:0000256" key="12">
    <source>
        <dbReference type="ARBA" id="ARBA00056426"/>
    </source>
</evidence>
<dbReference type="PANTHER" id="PTHR48078:SF19">
    <property type="entry name" value="ACT DOMAIN-CONTAINING PROTEIN"/>
    <property type="match status" value="1"/>
</dbReference>
<keyword evidence="21" id="KW-1185">Reference proteome</keyword>
<organism evidence="20 21">
    <name type="scientific">Trichinella nelsoni</name>
    <dbReference type="NCBI Taxonomy" id="6336"/>
    <lineage>
        <taxon>Eukaryota</taxon>
        <taxon>Metazoa</taxon>
        <taxon>Ecdysozoa</taxon>
        <taxon>Nematoda</taxon>
        <taxon>Enoplea</taxon>
        <taxon>Dorylaimia</taxon>
        <taxon>Trichinellida</taxon>
        <taxon>Trichinellidae</taxon>
        <taxon>Trichinella</taxon>
    </lineage>
</organism>
<accession>A0A0V0RIN1</accession>
<dbReference type="FunFam" id="3.40.50.1100:FF:000041">
    <property type="entry name" value="Threonine ammonia-lyase, variant"/>
    <property type="match status" value="1"/>
</dbReference>
<dbReference type="GO" id="GO:0006567">
    <property type="term" value="P:L-threonine catabolic process"/>
    <property type="evidence" value="ECO:0007669"/>
    <property type="project" value="TreeGrafter"/>
</dbReference>
<dbReference type="EC" id="4.3.1.18" evidence="13"/>
<gene>
    <name evidence="20" type="primary">tdcB</name>
    <name evidence="20" type="ORF">T07_8005</name>
</gene>
<proteinExistence type="inferred from homology"/>
<dbReference type="GO" id="GO:0008721">
    <property type="term" value="F:D-serine ammonia-lyase activity"/>
    <property type="evidence" value="ECO:0007669"/>
    <property type="project" value="UniProtKB-EC"/>
</dbReference>
<dbReference type="SUPFAM" id="SSF53686">
    <property type="entry name" value="Tryptophan synthase beta subunit-like PLP-dependent enzymes"/>
    <property type="match status" value="1"/>
</dbReference>
<evidence type="ECO:0000256" key="6">
    <source>
        <dbReference type="ARBA" id="ARBA00031418"/>
    </source>
</evidence>
<dbReference type="FunFam" id="3.40.50.1100:FF:000007">
    <property type="entry name" value="L-threonine dehydratase catabolic TdcB"/>
    <property type="match status" value="1"/>
</dbReference>
<dbReference type="CDD" id="cd01562">
    <property type="entry name" value="Thr-dehyd"/>
    <property type="match status" value="1"/>
</dbReference>
<name>A0A0V0RIN1_9BILA</name>
<evidence type="ECO:0000256" key="7">
    <source>
        <dbReference type="ARBA" id="ARBA00041766"/>
    </source>
</evidence>
<evidence type="ECO:0000259" key="19">
    <source>
        <dbReference type="Pfam" id="PF00291"/>
    </source>
</evidence>
<evidence type="ECO:0000256" key="9">
    <source>
        <dbReference type="ARBA" id="ARBA00049406"/>
    </source>
</evidence>
<evidence type="ECO:0000256" key="16">
    <source>
        <dbReference type="ARBA" id="ARBA00076108"/>
    </source>
</evidence>
<evidence type="ECO:0000256" key="3">
    <source>
        <dbReference type="ARBA" id="ARBA00012093"/>
    </source>
</evidence>
<dbReference type="Gene3D" id="3.40.50.1100">
    <property type="match status" value="2"/>
</dbReference>
<sequence>MDPMCDPDNPVEVLFSEVTKAAYVIKDAVVKTPCLKAVRLSENIGYQIYLKREFMQETGSFKERGARYALSQIPIEKRKNGAIAASAGNHALGLAFHGKNLGIPITVVMPTNAPLMKVNLCRSLKANVLLKGEHLGVAKEEALLISQEKGMTYINGYDHPDVIAGQGTIGLEVVEQVGSFDAIVVPVGGGGLISGVALAVKSLRPSVQVVGAIAESCQTFSESMKAGKPTTVTLRPTLADGLAVPTFGCNAFKTVQSLVDKIVSVSETSISVAILRLLETEKLIVEGSGAAGFAALISGLLPELKGKKIVIVLSGGNIDTTVLCHSLRRAMALEGRLVRFAVNISDRTGGLQKLTTVLANCDAAIRDMHFEKEWVTGDTYCDQAVFVVETHTAEHASHVESTLKYCYPEIIWNQLF</sequence>
<dbReference type="OrthoDB" id="4418812at2759"/>
<dbReference type="Proteomes" id="UP000054630">
    <property type="component" value="Unassembled WGS sequence"/>
</dbReference>
<dbReference type="EC" id="5.1.1.18" evidence="14"/>
<feature type="domain" description="Tryptophan synthase beta chain-like PALP" evidence="19">
    <location>
        <begin position="26"/>
        <end position="315"/>
    </location>
</feature>
<dbReference type="GO" id="GO:0030170">
    <property type="term" value="F:pyridoxal phosphate binding"/>
    <property type="evidence" value="ECO:0007669"/>
    <property type="project" value="UniProtKB-ARBA"/>
</dbReference>
<evidence type="ECO:0000256" key="10">
    <source>
        <dbReference type="ARBA" id="ARBA00050422"/>
    </source>
</evidence>
<evidence type="ECO:0000256" key="5">
    <source>
        <dbReference type="ARBA" id="ARBA00023239"/>
    </source>
</evidence>
<dbReference type="GO" id="GO:0006565">
    <property type="term" value="P:L-serine catabolic process"/>
    <property type="evidence" value="ECO:0007669"/>
    <property type="project" value="TreeGrafter"/>
</dbReference>
<evidence type="ECO:0000256" key="8">
    <source>
        <dbReference type="ARBA" id="ARBA00042605"/>
    </source>
</evidence>
<evidence type="ECO:0000256" key="14">
    <source>
        <dbReference type="ARBA" id="ARBA00066592"/>
    </source>
</evidence>